<dbReference type="RefSeq" id="WP_024924081.1">
    <property type="nucleotide sequence ID" value="NZ_MDEO01000032.1"/>
</dbReference>
<dbReference type="InterPro" id="IPR036688">
    <property type="entry name" value="MoeA_C_domain_IV_sf"/>
</dbReference>
<dbReference type="SUPFAM" id="SSF63867">
    <property type="entry name" value="MoeA C-terminal domain-like"/>
    <property type="match status" value="1"/>
</dbReference>
<keyword evidence="6 11" id="KW-0808">Transferase</keyword>
<dbReference type="AlphaFoldDB" id="A0A1C2DSM3"/>
<dbReference type="InterPro" id="IPR008284">
    <property type="entry name" value="MoCF_biosynth_CS"/>
</dbReference>
<reference evidence="13 14" key="1">
    <citation type="submission" date="2016-08" db="EMBL/GenBank/DDBJ databases">
        <title>Whole genome sequence of Mesorhizobium sp. strain UASWS1009 isolated from industrial sewage.</title>
        <authorList>
            <person name="Crovadore J."/>
            <person name="Calmin G."/>
            <person name="Chablais R."/>
            <person name="Cochard B."/>
            <person name="Lefort F."/>
        </authorList>
    </citation>
    <scope>NUCLEOTIDE SEQUENCE [LARGE SCALE GENOMIC DNA]</scope>
    <source>
        <strain evidence="13 14">UASWS1009</strain>
    </source>
</reference>
<comment type="function">
    <text evidence="2 11">Catalyzes the insertion of molybdate into adenylated molybdopterin with the concomitant release of AMP.</text>
</comment>
<comment type="catalytic activity">
    <reaction evidence="10">
        <text>adenylyl-molybdopterin + molybdate = Mo-molybdopterin + AMP + H(+)</text>
        <dbReference type="Rhea" id="RHEA:35047"/>
        <dbReference type="ChEBI" id="CHEBI:15378"/>
        <dbReference type="ChEBI" id="CHEBI:36264"/>
        <dbReference type="ChEBI" id="CHEBI:62727"/>
        <dbReference type="ChEBI" id="CHEBI:71302"/>
        <dbReference type="ChEBI" id="CHEBI:456215"/>
        <dbReference type="EC" id="2.10.1.1"/>
    </reaction>
</comment>
<dbReference type="STRING" id="1566387.QV13_13670"/>
<dbReference type="InterPro" id="IPR005110">
    <property type="entry name" value="MoeA_linker/N"/>
</dbReference>
<comment type="similarity">
    <text evidence="4 11">Belongs to the MoeA family.</text>
</comment>
<proteinExistence type="inferred from homology"/>
<dbReference type="OrthoDB" id="9804758at2"/>
<dbReference type="NCBIfam" id="NF045515">
    <property type="entry name" value="Glp_gephyrin"/>
    <property type="match status" value="1"/>
</dbReference>
<dbReference type="GO" id="GO:0006777">
    <property type="term" value="P:Mo-molybdopterin cofactor biosynthetic process"/>
    <property type="evidence" value="ECO:0007669"/>
    <property type="project" value="UniProtKB-UniRule"/>
</dbReference>
<dbReference type="SUPFAM" id="SSF63882">
    <property type="entry name" value="MoeA N-terminal region -like"/>
    <property type="match status" value="1"/>
</dbReference>
<evidence type="ECO:0000256" key="7">
    <source>
        <dbReference type="ARBA" id="ARBA00022723"/>
    </source>
</evidence>
<comment type="pathway">
    <text evidence="3 11">Cofactor biosynthesis; molybdopterin biosynthesis.</text>
</comment>
<accession>A0A1C2DSM3</accession>
<dbReference type="PANTHER" id="PTHR10192">
    <property type="entry name" value="MOLYBDOPTERIN BIOSYNTHESIS PROTEIN"/>
    <property type="match status" value="1"/>
</dbReference>
<organism evidence="13 14">
    <name type="scientific">Mesorhizobium hungaricum</name>
    <dbReference type="NCBI Taxonomy" id="1566387"/>
    <lineage>
        <taxon>Bacteria</taxon>
        <taxon>Pseudomonadati</taxon>
        <taxon>Pseudomonadota</taxon>
        <taxon>Alphaproteobacteria</taxon>
        <taxon>Hyphomicrobiales</taxon>
        <taxon>Phyllobacteriaceae</taxon>
        <taxon>Mesorhizobium</taxon>
    </lineage>
</organism>
<dbReference type="InterPro" id="IPR001453">
    <property type="entry name" value="MoaB/Mog_dom"/>
</dbReference>
<sequence>MSLVPVDDALARLLGDAMPLPAETIPLAEAYDRVLAEPLVALRTQPPFDASAMDGYAARGADVAAAAGRLTVIGQAPAGRGFTGTVGPGETVRIFTGAPLPAGADTVVIQENVRNLGDGTVELLEPTAEGRNVRRKGLDFESGNVLLDKGRLLDAAALSLAASANHPTVAVVRRPLVAIIATGDELLPPGSVLGSGQIISSNAYGVAAAAQAVGARALDLGIAADRKDAIAALVRHAVDAGADIIVTLGGASVGDHDLVHDVLTGEGMTLDFWKLAMRPGKPLLFGRMGAIRCIGLPGNPVASLVCSQLFLKPLLARLGGRLFRQDMREVKLASNMPANDRRQDYVRAVVEERAGALIATPLGIQDSSMLRTLADANGLIVRPPFAAAAIAGEPCQVLMLR</sequence>
<comment type="caution">
    <text evidence="13">The sequence shown here is derived from an EMBL/GenBank/DDBJ whole genome shotgun (WGS) entry which is preliminary data.</text>
</comment>
<dbReference type="SUPFAM" id="SSF53218">
    <property type="entry name" value="Molybdenum cofactor biosynthesis proteins"/>
    <property type="match status" value="1"/>
</dbReference>
<keyword evidence="14" id="KW-1185">Reference proteome</keyword>
<name>A0A1C2DSM3_9HYPH</name>
<dbReference type="EMBL" id="MDEO01000032">
    <property type="protein sequence ID" value="OCX17769.1"/>
    <property type="molecule type" value="Genomic_DNA"/>
</dbReference>
<gene>
    <name evidence="13" type="ORF">QV13_13670</name>
</gene>
<dbReference type="InterPro" id="IPR036425">
    <property type="entry name" value="MoaB/Mog-like_dom_sf"/>
</dbReference>
<dbReference type="UniPathway" id="UPA00344"/>
<dbReference type="InterPro" id="IPR036135">
    <property type="entry name" value="MoeA_linker/N_sf"/>
</dbReference>
<dbReference type="SMART" id="SM00852">
    <property type="entry name" value="MoCF_biosynth"/>
    <property type="match status" value="1"/>
</dbReference>
<evidence type="ECO:0000256" key="4">
    <source>
        <dbReference type="ARBA" id="ARBA00010763"/>
    </source>
</evidence>
<evidence type="ECO:0000313" key="14">
    <source>
        <dbReference type="Proteomes" id="UP000094412"/>
    </source>
</evidence>
<keyword evidence="5 11" id="KW-0500">Molybdenum</keyword>
<dbReference type="Pfam" id="PF03453">
    <property type="entry name" value="MoeA_N"/>
    <property type="match status" value="1"/>
</dbReference>
<keyword evidence="8 11" id="KW-0460">Magnesium</keyword>
<protein>
    <recommendedName>
        <fullName evidence="11">Molybdopterin molybdenumtransferase</fullName>
        <ecNumber evidence="11">2.10.1.1</ecNumber>
    </recommendedName>
</protein>
<evidence type="ECO:0000256" key="2">
    <source>
        <dbReference type="ARBA" id="ARBA00002901"/>
    </source>
</evidence>
<dbReference type="FunFam" id="3.40.980.10:FF:000004">
    <property type="entry name" value="Molybdopterin molybdenumtransferase"/>
    <property type="match status" value="1"/>
</dbReference>
<dbReference type="Gene3D" id="3.90.105.10">
    <property type="entry name" value="Molybdopterin biosynthesis moea protein, domain 2"/>
    <property type="match status" value="1"/>
</dbReference>
<dbReference type="FunFam" id="2.170.190.11:FF:000001">
    <property type="entry name" value="Molybdopterin molybdenumtransferase"/>
    <property type="match status" value="1"/>
</dbReference>
<evidence type="ECO:0000256" key="11">
    <source>
        <dbReference type="RuleBase" id="RU365090"/>
    </source>
</evidence>
<evidence type="ECO:0000259" key="12">
    <source>
        <dbReference type="SMART" id="SM00852"/>
    </source>
</evidence>
<evidence type="ECO:0000313" key="13">
    <source>
        <dbReference type="EMBL" id="OCX17769.1"/>
    </source>
</evidence>
<dbReference type="InterPro" id="IPR038987">
    <property type="entry name" value="MoeA-like"/>
</dbReference>
<dbReference type="Proteomes" id="UP000094412">
    <property type="component" value="Unassembled WGS sequence"/>
</dbReference>
<dbReference type="CDD" id="cd00887">
    <property type="entry name" value="MoeA"/>
    <property type="match status" value="1"/>
</dbReference>
<evidence type="ECO:0000256" key="8">
    <source>
        <dbReference type="ARBA" id="ARBA00022842"/>
    </source>
</evidence>
<dbReference type="Gene3D" id="3.40.980.10">
    <property type="entry name" value="MoaB/Mog-like domain"/>
    <property type="match status" value="1"/>
</dbReference>
<feature type="domain" description="MoaB/Mog" evidence="12">
    <location>
        <begin position="178"/>
        <end position="317"/>
    </location>
</feature>
<evidence type="ECO:0000256" key="9">
    <source>
        <dbReference type="ARBA" id="ARBA00023150"/>
    </source>
</evidence>
<dbReference type="Pfam" id="PF03454">
    <property type="entry name" value="MoeA_C"/>
    <property type="match status" value="1"/>
</dbReference>
<dbReference type="GO" id="GO:0005829">
    <property type="term" value="C:cytosol"/>
    <property type="evidence" value="ECO:0007669"/>
    <property type="project" value="TreeGrafter"/>
</dbReference>
<evidence type="ECO:0000256" key="6">
    <source>
        <dbReference type="ARBA" id="ARBA00022679"/>
    </source>
</evidence>
<keyword evidence="9 11" id="KW-0501">Molybdenum cofactor biosynthesis</keyword>
<dbReference type="InterPro" id="IPR005111">
    <property type="entry name" value="MoeA_C_domain_IV"/>
</dbReference>
<evidence type="ECO:0000256" key="1">
    <source>
        <dbReference type="ARBA" id="ARBA00001946"/>
    </source>
</evidence>
<dbReference type="Gene3D" id="2.40.340.10">
    <property type="entry name" value="MoeA, C-terminal, domain IV"/>
    <property type="match status" value="1"/>
</dbReference>
<dbReference type="EC" id="2.10.1.1" evidence="11"/>
<evidence type="ECO:0000256" key="10">
    <source>
        <dbReference type="ARBA" id="ARBA00047317"/>
    </source>
</evidence>
<keyword evidence="7 11" id="KW-0479">Metal-binding</keyword>
<dbReference type="Pfam" id="PF00994">
    <property type="entry name" value="MoCF_biosynth"/>
    <property type="match status" value="1"/>
</dbReference>
<evidence type="ECO:0000256" key="3">
    <source>
        <dbReference type="ARBA" id="ARBA00005046"/>
    </source>
</evidence>
<dbReference type="PANTHER" id="PTHR10192:SF5">
    <property type="entry name" value="GEPHYRIN"/>
    <property type="match status" value="1"/>
</dbReference>
<comment type="cofactor">
    <cofactor evidence="1 11">
        <name>Mg(2+)</name>
        <dbReference type="ChEBI" id="CHEBI:18420"/>
    </cofactor>
</comment>
<dbReference type="GO" id="GO:0061599">
    <property type="term" value="F:molybdopterin molybdotransferase activity"/>
    <property type="evidence" value="ECO:0007669"/>
    <property type="project" value="UniProtKB-UniRule"/>
</dbReference>
<dbReference type="PROSITE" id="PS01079">
    <property type="entry name" value="MOCF_BIOSYNTHESIS_2"/>
    <property type="match status" value="1"/>
</dbReference>
<dbReference type="GO" id="GO:0046872">
    <property type="term" value="F:metal ion binding"/>
    <property type="evidence" value="ECO:0007669"/>
    <property type="project" value="UniProtKB-UniRule"/>
</dbReference>
<evidence type="ECO:0000256" key="5">
    <source>
        <dbReference type="ARBA" id="ARBA00022505"/>
    </source>
</evidence>
<dbReference type="Gene3D" id="2.170.190.11">
    <property type="entry name" value="Molybdopterin biosynthesis moea protein, domain 3"/>
    <property type="match status" value="1"/>
</dbReference>